<evidence type="ECO:0000313" key="7">
    <source>
        <dbReference type="EMBL" id="CZR64046.1"/>
    </source>
</evidence>
<protein>
    <recommendedName>
        <fullName evidence="5">Peroxidase</fullName>
        <ecNumber evidence="5">1.11.1.-</ecNumber>
    </recommendedName>
</protein>
<keyword evidence="8" id="KW-1185">Reference proteome</keyword>
<dbReference type="PANTHER" id="PTHR31356:SF53">
    <property type="entry name" value="HEME PEROXIDASE"/>
    <property type="match status" value="1"/>
</dbReference>
<keyword evidence="2" id="KW-0479">Metal-binding</keyword>
<evidence type="ECO:0000256" key="5">
    <source>
        <dbReference type="RuleBase" id="RU363051"/>
    </source>
</evidence>
<evidence type="ECO:0000256" key="3">
    <source>
        <dbReference type="ARBA" id="ARBA00023002"/>
    </source>
</evidence>
<feature type="domain" description="Plant heme peroxidase family profile" evidence="6">
    <location>
        <begin position="127"/>
        <end position="289"/>
    </location>
</feature>
<gene>
    <name evidence="7" type="ORF">PAC_13943</name>
</gene>
<dbReference type="InterPro" id="IPR002016">
    <property type="entry name" value="Haem_peroxidase"/>
</dbReference>
<dbReference type="PROSITE" id="PS50873">
    <property type="entry name" value="PEROXIDASE_4"/>
    <property type="match status" value="1"/>
</dbReference>
<dbReference type="SUPFAM" id="SSF48113">
    <property type="entry name" value="Heme-dependent peroxidases"/>
    <property type="match status" value="1"/>
</dbReference>
<dbReference type="InterPro" id="IPR010255">
    <property type="entry name" value="Haem_peroxidase_sf"/>
</dbReference>
<dbReference type="PRINTS" id="PR00458">
    <property type="entry name" value="PEROXIDASE"/>
</dbReference>
<name>A0A1L7XGG1_9HELO</name>
<dbReference type="OrthoDB" id="5985073at2759"/>
<keyword evidence="2" id="KW-0349">Heme</keyword>
<feature type="signal peptide" evidence="5">
    <location>
        <begin position="1"/>
        <end position="22"/>
    </location>
</feature>
<accession>A0A1L7XGG1</accession>
<dbReference type="Pfam" id="PF00141">
    <property type="entry name" value="peroxidase"/>
    <property type="match status" value="1"/>
</dbReference>
<evidence type="ECO:0000313" key="8">
    <source>
        <dbReference type="Proteomes" id="UP000184330"/>
    </source>
</evidence>
<keyword evidence="1 5" id="KW-0575">Peroxidase</keyword>
<dbReference type="AlphaFoldDB" id="A0A1L7XGG1"/>
<keyword evidence="3 5" id="KW-0560">Oxidoreductase</keyword>
<evidence type="ECO:0000259" key="6">
    <source>
        <dbReference type="PROSITE" id="PS50873"/>
    </source>
</evidence>
<proteinExistence type="inferred from homology"/>
<reference evidence="7 8" key="1">
    <citation type="submission" date="2016-03" db="EMBL/GenBank/DDBJ databases">
        <authorList>
            <person name="Ploux O."/>
        </authorList>
    </citation>
    <scope>NUCLEOTIDE SEQUENCE [LARGE SCALE GENOMIC DNA]</scope>
    <source>
        <strain evidence="7 8">UAMH 11012</strain>
    </source>
</reference>
<dbReference type="GO" id="GO:0046872">
    <property type="term" value="F:metal ion binding"/>
    <property type="evidence" value="ECO:0007669"/>
    <property type="project" value="UniProtKB-UniRule"/>
</dbReference>
<dbReference type="EC" id="1.11.1.-" evidence="5"/>
<comment type="similarity">
    <text evidence="4">Belongs to the peroxidase family.</text>
</comment>
<dbReference type="GO" id="GO:0000302">
    <property type="term" value="P:response to reactive oxygen species"/>
    <property type="evidence" value="ECO:0007669"/>
    <property type="project" value="TreeGrafter"/>
</dbReference>
<dbReference type="PANTHER" id="PTHR31356">
    <property type="entry name" value="THYLAKOID LUMENAL 29 KDA PROTEIN, CHLOROPLASTIC-RELATED"/>
    <property type="match status" value="1"/>
</dbReference>
<dbReference type="GO" id="GO:0004601">
    <property type="term" value="F:peroxidase activity"/>
    <property type="evidence" value="ECO:0007669"/>
    <property type="project" value="UniProtKB-KW"/>
</dbReference>
<evidence type="ECO:0000256" key="2">
    <source>
        <dbReference type="ARBA" id="ARBA00022617"/>
    </source>
</evidence>
<dbReference type="Gene3D" id="1.10.520.10">
    <property type="match status" value="1"/>
</dbReference>
<dbReference type="STRING" id="576137.A0A1L7XGG1"/>
<dbReference type="EMBL" id="FJOG01000025">
    <property type="protein sequence ID" value="CZR64046.1"/>
    <property type="molecule type" value="Genomic_DNA"/>
</dbReference>
<organism evidence="7 8">
    <name type="scientific">Phialocephala subalpina</name>
    <dbReference type="NCBI Taxonomy" id="576137"/>
    <lineage>
        <taxon>Eukaryota</taxon>
        <taxon>Fungi</taxon>
        <taxon>Dikarya</taxon>
        <taxon>Ascomycota</taxon>
        <taxon>Pezizomycotina</taxon>
        <taxon>Leotiomycetes</taxon>
        <taxon>Helotiales</taxon>
        <taxon>Mollisiaceae</taxon>
        <taxon>Phialocephala</taxon>
        <taxon>Phialocephala fortinii species complex</taxon>
    </lineage>
</organism>
<evidence type="ECO:0000256" key="4">
    <source>
        <dbReference type="RuleBase" id="RU004241"/>
    </source>
</evidence>
<keyword evidence="5" id="KW-0732">Signal</keyword>
<dbReference type="GO" id="GO:0034599">
    <property type="term" value="P:cellular response to oxidative stress"/>
    <property type="evidence" value="ECO:0007669"/>
    <property type="project" value="InterPro"/>
</dbReference>
<keyword evidence="2" id="KW-0408">Iron</keyword>
<dbReference type="Proteomes" id="UP000184330">
    <property type="component" value="Unassembled WGS sequence"/>
</dbReference>
<dbReference type="GO" id="GO:0020037">
    <property type="term" value="F:heme binding"/>
    <property type="evidence" value="ECO:0007669"/>
    <property type="project" value="UniProtKB-UniRule"/>
</dbReference>
<evidence type="ECO:0000256" key="1">
    <source>
        <dbReference type="ARBA" id="ARBA00022559"/>
    </source>
</evidence>
<sequence length="521" mass="54050">MFPMNALHTAATLLALSPTVRAAFFYPTVQASLLEHILVDTHGAHASGFADAITPCTNYVSGSQNFGRETAAQWLRVAFHDFVTAHVAEGTGGIDASIGFETLREEDSGSAFNDSFSFFRPYVSSKVSMADIVAISVSISVGNCGGPQIPVRGGRIDATEGGPFGVPAPETDLPTTLQFFANSGFNQADSIALTACGHTMGSVHHGGFPTVVGPEAVSANNTAGGIHFDSTVAVFDPLVVTEYLNGTGQQGGPLVTSFNESSRSDLRLYESDGNATMIKLAQQGEGFLGTCSTLFQRMVETVPSNVVLSDIVSPMNIKPINATLDFDSSGKLIFTGYIRVLSSSAATAPTSLSLSTSQSKPVSLTPETALGTNSFGVASFFPFSIGITDPNDFHSFAVQGYGPAKTFAIQASAFVVPSLTFSASDATTAVNFTVAASSPSYAKRLFSRGSVPTVNVQAPVGQTGTLGPAITTFSNVAVSKVGSKAGYTLWSGLVDIDTTATGPASVAVLDSKGKEIDILFV</sequence>
<dbReference type="GO" id="GO:0042744">
    <property type="term" value="P:hydrogen peroxide catabolic process"/>
    <property type="evidence" value="ECO:0007669"/>
    <property type="project" value="TreeGrafter"/>
</dbReference>
<feature type="chain" id="PRO_5011822450" description="Peroxidase" evidence="5">
    <location>
        <begin position="23"/>
        <end position="521"/>
    </location>
</feature>
<dbReference type="InterPro" id="IPR044831">
    <property type="entry name" value="Ccp1-like"/>
</dbReference>